<dbReference type="PANTHER" id="PTHR43975:SF2">
    <property type="entry name" value="EG:BACR7A4.14 PROTEIN-RELATED"/>
    <property type="match status" value="1"/>
</dbReference>
<dbReference type="PANTHER" id="PTHR43975">
    <property type="entry name" value="ZGC:101858"/>
    <property type="match status" value="1"/>
</dbReference>
<dbReference type="PRINTS" id="PR00081">
    <property type="entry name" value="GDHRDH"/>
</dbReference>
<name>A0A238LB86_9RHOB</name>
<dbReference type="GO" id="GO:0018482">
    <property type="term" value="F:4-formylbenzenesulfonate dehydrogenase activity"/>
    <property type="evidence" value="ECO:0007669"/>
    <property type="project" value="UniProtKB-EC"/>
</dbReference>
<dbReference type="InterPro" id="IPR057326">
    <property type="entry name" value="KR_dom"/>
</dbReference>
<protein>
    <submittedName>
        <fullName evidence="3">4-formylbenzenesulfonate dehydrogenase TsaC1/TsaC2</fullName>
        <ecNumber evidence="3">1.2.1.62</ecNumber>
    </submittedName>
</protein>
<dbReference type="Pfam" id="PF13561">
    <property type="entry name" value="adh_short_C2"/>
    <property type="match status" value="1"/>
</dbReference>
<dbReference type="EC" id="1.2.1.62" evidence="3"/>
<organism evidence="3 4">
    <name type="scientific">Flavimaricola marinus</name>
    <dbReference type="NCBI Taxonomy" id="1819565"/>
    <lineage>
        <taxon>Bacteria</taxon>
        <taxon>Pseudomonadati</taxon>
        <taxon>Pseudomonadota</taxon>
        <taxon>Alphaproteobacteria</taxon>
        <taxon>Rhodobacterales</taxon>
        <taxon>Paracoccaceae</taxon>
        <taxon>Flavimaricola</taxon>
    </lineage>
</organism>
<dbReference type="EMBL" id="FXZK01000001">
    <property type="protein sequence ID" value="SMY06180.1"/>
    <property type="molecule type" value="Genomic_DNA"/>
</dbReference>
<reference evidence="3 4" key="1">
    <citation type="submission" date="2017-05" db="EMBL/GenBank/DDBJ databases">
        <authorList>
            <person name="Song R."/>
            <person name="Chenine A.L."/>
            <person name="Ruprecht R.M."/>
        </authorList>
    </citation>
    <scope>NUCLEOTIDE SEQUENCE [LARGE SCALE GENOMIC DNA]</scope>
    <source>
        <strain evidence="3 4">CECT 8899</strain>
    </source>
</reference>
<sequence>MEIALSNKVVVVTGAATGIGAAVARRLAGAGVAGLLLTDRDTDGLARMSDSMPDCAVRYCVADLADKSAPAAIAHAAIVAFGRIDGLVNAAGLTSRARVTDGSVEVWDELFTVNARAAFFLMQAAIRDMLSRRAPGEIVNILSVNAHCGAPDLSIYSASKAALSTLTKNAAHAHLADRIRVNGINLGWVDTPSERHLQAVTLGRGDGWLAEESAKMPLGRLMQPDDPARLALYLLSDASAPMTGVAVDLEQRVTGAPV</sequence>
<dbReference type="InterPro" id="IPR002347">
    <property type="entry name" value="SDR_fam"/>
</dbReference>
<dbReference type="Gene3D" id="3.40.50.720">
    <property type="entry name" value="NAD(P)-binding Rossmann-like Domain"/>
    <property type="match status" value="1"/>
</dbReference>
<dbReference type="OrthoDB" id="7157698at2"/>
<dbReference type="PRINTS" id="PR00080">
    <property type="entry name" value="SDRFAMILY"/>
</dbReference>
<dbReference type="InterPro" id="IPR020904">
    <property type="entry name" value="Sc_DH/Rdtase_CS"/>
</dbReference>
<dbReference type="FunFam" id="3.40.50.720:FF:000084">
    <property type="entry name" value="Short-chain dehydrogenase reductase"/>
    <property type="match status" value="1"/>
</dbReference>
<evidence type="ECO:0000313" key="4">
    <source>
        <dbReference type="Proteomes" id="UP000201613"/>
    </source>
</evidence>
<dbReference type="PROSITE" id="PS00061">
    <property type="entry name" value="ADH_SHORT"/>
    <property type="match status" value="1"/>
</dbReference>
<dbReference type="Proteomes" id="UP000201613">
    <property type="component" value="Unassembled WGS sequence"/>
</dbReference>
<dbReference type="InterPro" id="IPR036291">
    <property type="entry name" value="NAD(P)-bd_dom_sf"/>
</dbReference>
<feature type="domain" description="Ketoreductase" evidence="2">
    <location>
        <begin position="8"/>
        <end position="211"/>
    </location>
</feature>
<gene>
    <name evidence="3" type="primary">tsaC1</name>
    <name evidence="3" type="ORF">LOM8899_00302</name>
</gene>
<proteinExistence type="inferred from homology"/>
<dbReference type="NCBIfam" id="NF004847">
    <property type="entry name" value="PRK06198.1"/>
    <property type="match status" value="1"/>
</dbReference>
<evidence type="ECO:0000259" key="2">
    <source>
        <dbReference type="SMART" id="SM00822"/>
    </source>
</evidence>
<keyword evidence="4" id="KW-1185">Reference proteome</keyword>
<dbReference type="RefSeq" id="WP_093990385.1">
    <property type="nucleotide sequence ID" value="NZ_FXZK01000001.1"/>
</dbReference>
<accession>A0A238LB86</accession>
<dbReference type="SMART" id="SM00822">
    <property type="entry name" value="PKS_KR"/>
    <property type="match status" value="1"/>
</dbReference>
<comment type="similarity">
    <text evidence="1">Belongs to the short-chain dehydrogenases/reductases (SDR) family.</text>
</comment>
<dbReference type="SUPFAM" id="SSF51735">
    <property type="entry name" value="NAD(P)-binding Rossmann-fold domains"/>
    <property type="match status" value="1"/>
</dbReference>
<evidence type="ECO:0000313" key="3">
    <source>
        <dbReference type="EMBL" id="SMY06180.1"/>
    </source>
</evidence>
<keyword evidence="3" id="KW-0560">Oxidoreductase</keyword>
<evidence type="ECO:0000256" key="1">
    <source>
        <dbReference type="ARBA" id="ARBA00006484"/>
    </source>
</evidence>
<dbReference type="CDD" id="cd05233">
    <property type="entry name" value="SDR_c"/>
    <property type="match status" value="1"/>
</dbReference>
<dbReference type="AlphaFoldDB" id="A0A238LB86"/>